<evidence type="ECO:0000313" key="2">
    <source>
        <dbReference type="Proteomes" id="UP000051048"/>
    </source>
</evidence>
<reference evidence="1 2" key="1">
    <citation type="journal article" date="2015" name="Genome Announc.">
        <title>Expanding the biotechnology potential of lactobacilli through comparative genomics of 213 strains and associated genera.</title>
        <authorList>
            <person name="Sun Z."/>
            <person name="Harris H.M."/>
            <person name="McCann A."/>
            <person name="Guo C."/>
            <person name="Argimon S."/>
            <person name="Zhang W."/>
            <person name="Yang X."/>
            <person name="Jeffery I.B."/>
            <person name="Cooney J.C."/>
            <person name="Kagawa T.F."/>
            <person name="Liu W."/>
            <person name="Song Y."/>
            <person name="Salvetti E."/>
            <person name="Wrobel A."/>
            <person name="Rasinkangas P."/>
            <person name="Parkhill J."/>
            <person name="Rea M.C."/>
            <person name="O'Sullivan O."/>
            <person name="Ritari J."/>
            <person name="Douillard F.P."/>
            <person name="Paul Ross R."/>
            <person name="Yang R."/>
            <person name="Briner A.E."/>
            <person name="Felis G.E."/>
            <person name="de Vos W.M."/>
            <person name="Barrangou R."/>
            <person name="Klaenhammer T.R."/>
            <person name="Caufield P.W."/>
            <person name="Cui Y."/>
            <person name="Zhang H."/>
            <person name="O'Toole P.W."/>
        </authorList>
    </citation>
    <scope>NUCLEOTIDE SEQUENCE [LARGE SCALE GENOMIC DNA]</scope>
    <source>
        <strain evidence="1 2">DSM 15833</strain>
    </source>
</reference>
<sequence length="172" mass="19790">MDQKQVEVICVVEWKKIKLKEISKDGRYIWDGEVPQDKEEVLVTNGDIVDTDVWIDDNDYSGLEYYSDWNQANWDQLPLSPKSDTSSDASGWINFQTRPTTQEEKGSGLDYPSIYVCNLPDVGDDILISDGYVVKKDLWADFEDGTVGLYYANVDYQELWWMPMPKAPKKEG</sequence>
<dbReference type="PATRIC" id="fig|1423740.3.peg.1226"/>
<proteinExistence type="predicted"/>
<dbReference type="STRING" id="1423740.FC36_GL001139"/>
<comment type="caution">
    <text evidence="1">The sequence shown here is derived from an EMBL/GenBank/DDBJ whole genome shotgun (WGS) entry which is preliminary data.</text>
</comment>
<gene>
    <name evidence="1" type="ORF">FC36_GL001139</name>
</gene>
<evidence type="ECO:0008006" key="3">
    <source>
        <dbReference type="Google" id="ProtNLM"/>
    </source>
</evidence>
<evidence type="ECO:0000313" key="1">
    <source>
        <dbReference type="EMBL" id="KRL78251.1"/>
    </source>
</evidence>
<dbReference type="EMBL" id="AZFH01000155">
    <property type="protein sequence ID" value="KRL78251.1"/>
    <property type="molecule type" value="Genomic_DNA"/>
</dbReference>
<organism evidence="1 2">
    <name type="scientific">Ligilactobacillus equi DSM 15833 = JCM 10991</name>
    <dbReference type="NCBI Taxonomy" id="1423740"/>
    <lineage>
        <taxon>Bacteria</taxon>
        <taxon>Bacillati</taxon>
        <taxon>Bacillota</taxon>
        <taxon>Bacilli</taxon>
        <taxon>Lactobacillales</taxon>
        <taxon>Lactobacillaceae</taxon>
        <taxon>Ligilactobacillus</taxon>
    </lineage>
</organism>
<dbReference type="AlphaFoldDB" id="A0A0R1TLH9"/>
<protein>
    <recommendedName>
        <fullName evidence="3">DUF551 domain-containing protein</fullName>
    </recommendedName>
</protein>
<name>A0A0R1TLH9_9LACO</name>
<accession>A0A0R1TLH9</accession>
<dbReference type="Proteomes" id="UP000051048">
    <property type="component" value="Unassembled WGS sequence"/>
</dbReference>
<dbReference type="RefSeq" id="WP_155889567.1">
    <property type="nucleotide sequence ID" value="NZ_AZFH01000155.1"/>
</dbReference>